<evidence type="ECO:0000256" key="4">
    <source>
        <dbReference type="ARBA" id="ARBA00022692"/>
    </source>
</evidence>
<evidence type="ECO:0000259" key="8">
    <source>
        <dbReference type="PROSITE" id="PS50928"/>
    </source>
</evidence>
<dbReference type="Proteomes" id="UP000011220">
    <property type="component" value="Chromosome"/>
</dbReference>
<feature type="domain" description="ABC transmembrane type-1" evidence="8">
    <location>
        <begin position="86"/>
        <end position="304"/>
    </location>
</feature>
<evidence type="ECO:0000256" key="2">
    <source>
        <dbReference type="ARBA" id="ARBA00022448"/>
    </source>
</evidence>
<feature type="transmembrane region" description="Helical" evidence="7">
    <location>
        <begin position="178"/>
        <end position="201"/>
    </location>
</feature>
<evidence type="ECO:0000256" key="3">
    <source>
        <dbReference type="ARBA" id="ARBA00022475"/>
    </source>
</evidence>
<comment type="similarity">
    <text evidence="7">Belongs to the binding-protein-dependent transport system permease family.</text>
</comment>
<feature type="transmembrane region" description="Helical" evidence="7">
    <location>
        <begin position="126"/>
        <end position="146"/>
    </location>
</feature>
<dbReference type="CDD" id="cd06261">
    <property type="entry name" value="TM_PBP2"/>
    <property type="match status" value="1"/>
</dbReference>
<dbReference type="PATRIC" id="fig|1121335.3.peg.2739"/>
<protein>
    <submittedName>
        <fullName evidence="9">Sugar ABC transporter permease protein</fullName>
    </submittedName>
</protein>
<organism evidence="9 10">
    <name type="scientific">Thermoclostridium stercorarium (strain ATCC 35414 / DSM 8532 / NCIMB 11754)</name>
    <name type="common">Clostridium stercorarium</name>
    <dbReference type="NCBI Taxonomy" id="1121335"/>
    <lineage>
        <taxon>Bacteria</taxon>
        <taxon>Bacillati</taxon>
        <taxon>Bacillota</taxon>
        <taxon>Clostridia</taxon>
        <taxon>Eubacteriales</taxon>
        <taxon>Oscillospiraceae</taxon>
        <taxon>Thermoclostridium</taxon>
    </lineage>
</organism>
<keyword evidence="10" id="KW-1185">Reference proteome</keyword>
<dbReference type="Pfam" id="PF00528">
    <property type="entry name" value="BPD_transp_1"/>
    <property type="match status" value="1"/>
</dbReference>
<feature type="transmembrane region" description="Helical" evidence="7">
    <location>
        <begin position="27"/>
        <end position="46"/>
    </location>
</feature>
<keyword evidence="6 7" id="KW-0472">Membrane</keyword>
<dbReference type="RefSeq" id="WP_015360353.1">
    <property type="nucleotide sequence ID" value="NC_020134.1"/>
</dbReference>
<dbReference type="PANTHER" id="PTHR43227:SF11">
    <property type="entry name" value="BLL4140 PROTEIN"/>
    <property type="match status" value="1"/>
</dbReference>
<dbReference type="InterPro" id="IPR035906">
    <property type="entry name" value="MetI-like_sf"/>
</dbReference>
<sequence length="317" mass="35785">MIKQKRFRTGPETGTTWKRALKRDWELYLMLSIPLFLTILFKYGAYPGLRIAFMNYLPAKGFEGSEWVGFETFRKVFRDRDFLLALRNSLIFNFAEVIISFPMPIILALILNELKYPRFKKVSQTILYLPHFLSWAIIGSLTYTLFRTETGLVNNILLSAGLISKRIPFLTENLNWSITYLLVGVWAGMGWGSIIYLAAISSINEELYEAAMIDGAGRWKRMWYITLPGIKPTVITLLIMTLGRLMGSSYERLSAMGNVNVKAVSYQLAIYIYEKGLASGTGFSKAAAVGLFQSFVGLLLVLASDRFAKALGEDGLL</sequence>
<keyword evidence="2 7" id="KW-0813">Transport</keyword>
<evidence type="ECO:0000256" key="5">
    <source>
        <dbReference type="ARBA" id="ARBA00022989"/>
    </source>
</evidence>
<reference evidence="9 10" key="1">
    <citation type="journal article" date="2013" name="Genome Announc.">
        <title>Complete genome sequence of Clostridium stercorarium subsp. stercorarium strain DSM 8532, a thermophilic degrader of plant cell wall fibers.</title>
        <authorList>
            <person name="Poehlein A."/>
            <person name="Zverlov V.V."/>
            <person name="Daniel R."/>
            <person name="Schwarz W.H."/>
            <person name="Liebl W."/>
        </authorList>
    </citation>
    <scope>NUCLEOTIDE SEQUENCE [LARGE SCALE GENOMIC DNA]</scope>
    <source>
        <strain evidence="10">ATCC 35414 / DSM 8532 / NCIMB 11754</strain>
    </source>
</reference>
<evidence type="ECO:0000256" key="6">
    <source>
        <dbReference type="ARBA" id="ARBA00023136"/>
    </source>
</evidence>
<dbReference type="EMBL" id="CP004044">
    <property type="protein sequence ID" value="AGC69677.1"/>
    <property type="molecule type" value="Genomic_DNA"/>
</dbReference>
<dbReference type="SUPFAM" id="SSF161098">
    <property type="entry name" value="MetI-like"/>
    <property type="match status" value="1"/>
</dbReference>
<dbReference type="Gene3D" id="1.10.3720.10">
    <property type="entry name" value="MetI-like"/>
    <property type="match status" value="1"/>
</dbReference>
<comment type="subcellular location">
    <subcellularLocation>
        <location evidence="1 7">Cell membrane</location>
        <topology evidence="1 7">Multi-pass membrane protein</topology>
    </subcellularLocation>
</comment>
<dbReference type="eggNOG" id="COG4209">
    <property type="taxonomic scope" value="Bacteria"/>
</dbReference>
<dbReference type="KEGG" id="css:Cst_c27340"/>
<evidence type="ECO:0000256" key="7">
    <source>
        <dbReference type="RuleBase" id="RU363032"/>
    </source>
</evidence>
<proteinExistence type="inferred from homology"/>
<evidence type="ECO:0000256" key="1">
    <source>
        <dbReference type="ARBA" id="ARBA00004651"/>
    </source>
</evidence>
<dbReference type="STRING" id="1121335.Cst_c27340"/>
<dbReference type="InterPro" id="IPR050809">
    <property type="entry name" value="UgpAE/MalFG_permease"/>
</dbReference>
<name>L7VSF5_THES1</name>
<feature type="transmembrane region" description="Helical" evidence="7">
    <location>
        <begin position="90"/>
        <end position="114"/>
    </location>
</feature>
<keyword evidence="3" id="KW-1003">Cell membrane</keyword>
<keyword evidence="5 7" id="KW-1133">Transmembrane helix</keyword>
<accession>L7VSF5</accession>
<evidence type="ECO:0000313" key="10">
    <source>
        <dbReference type="Proteomes" id="UP000011220"/>
    </source>
</evidence>
<dbReference type="AlphaFoldDB" id="L7VSF5"/>
<feature type="transmembrane region" description="Helical" evidence="7">
    <location>
        <begin position="283"/>
        <end position="303"/>
    </location>
</feature>
<keyword evidence="4 7" id="KW-0812">Transmembrane</keyword>
<dbReference type="GO" id="GO:0005886">
    <property type="term" value="C:plasma membrane"/>
    <property type="evidence" value="ECO:0007669"/>
    <property type="project" value="UniProtKB-SubCell"/>
</dbReference>
<dbReference type="PANTHER" id="PTHR43227">
    <property type="entry name" value="BLL4140 PROTEIN"/>
    <property type="match status" value="1"/>
</dbReference>
<evidence type="ECO:0000313" key="9">
    <source>
        <dbReference type="EMBL" id="AGC69677.1"/>
    </source>
</evidence>
<feature type="transmembrane region" description="Helical" evidence="7">
    <location>
        <begin position="222"/>
        <end position="243"/>
    </location>
</feature>
<dbReference type="PROSITE" id="PS50928">
    <property type="entry name" value="ABC_TM1"/>
    <property type="match status" value="1"/>
</dbReference>
<gene>
    <name evidence="9" type="ordered locus">Cst_c27340</name>
</gene>
<dbReference type="InterPro" id="IPR000515">
    <property type="entry name" value="MetI-like"/>
</dbReference>
<dbReference type="GO" id="GO:0055085">
    <property type="term" value="P:transmembrane transport"/>
    <property type="evidence" value="ECO:0007669"/>
    <property type="project" value="InterPro"/>
</dbReference>